<proteinExistence type="predicted"/>
<organism evidence="2 3">
    <name type="scientific">Peronospora matthiolae</name>
    <dbReference type="NCBI Taxonomy" id="2874970"/>
    <lineage>
        <taxon>Eukaryota</taxon>
        <taxon>Sar</taxon>
        <taxon>Stramenopiles</taxon>
        <taxon>Oomycota</taxon>
        <taxon>Peronosporomycetes</taxon>
        <taxon>Peronosporales</taxon>
        <taxon>Peronosporaceae</taxon>
        <taxon>Peronospora</taxon>
    </lineage>
</organism>
<dbReference type="AlphaFoldDB" id="A0AAV1USN6"/>
<dbReference type="Proteomes" id="UP001162060">
    <property type="component" value="Unassembled WGS sequence"/>
</dbReference>
<reference evidence="2" key="1">
    <citation type="submission" date="2024-01" db="EMBL/GenBank/DDBJ databases">
        <authorList>
            <person name="Webb A."/>
        </authorList>
    </citation>
    <scope>NUCLEOTIDE SEQUENCE</scope>
    <source>
        <strain evidence="2">Pm1</strain>
    </source>
</reference>
<evidence type="ECO:0000313" key="3">
    <source>
        <dbReference type="Proteomes" id="UP001162060"/>
    </source>
</evidence>
<protein>
    <submittedName>
        <fullName evidence="2">Uncharacterized protein</fullName>
    </submittedName>
</protein>
<name>A0AAV1USN6_9STRA</name>
<accession>A0AAV1USN6</accession>
<evidence type="ECO:0000313" key="2">
    <source>
        <dbReference type="EMBL" id="CAK7936074.1"/>
    </source>
</evidence>
<sequence>MESNPPQQVQEPTAAEKRDPAKLSLRKGDAEKEDAEERLGPTGSIVTTLSDTISTVITGSKWVWAGIESLATRLYYKNKRLRQYRKWFKAGKSHLDIDDYTGTTTEKGYYNYLYHRAHPNGDYYMG</sequence>
<comment type="caution">
    <text evidence="2">The sequence shown here is derived from an EMBL/GenBank/DDBJ whole genome shotgun (WGS) entry which is preliminary data.</text>
</comment>
<gene>
    <name evidence="2" type="ORF">PM001_LOCUS21224</name>
</gene>
<dbReference type="EMBL" id="CAKLBY020000223">
    <property type="protein sequence ID" value="CAK7936074.1"/>
    <property type="molecule type" value="Genomic_DNA"/>
</dbReference>
<feature type="compositionally biased region" description="Polar residues" evidence="1">
    <location>
        <begin position="1"/>
        <end position="11"/>
    </location>
</feature>
<feature type="compositionally biased region" description="Basic and acidic residues" evidence="1">
    <location>
        <begin position="14"/>
        <end position="39"/>
    </location>
</feature>
<feature type="region of interest" description="Disordered" evidence="1">
    <location>
        <begin position="1"/>
        <end position="43"/>
    </location>
</feature>
<evidence type="ECO:0000256" key="1">
    <source>
        <dbReference type="SAM" id="MobiDB-lite"/>
    </source>
</evidence>